<sequence>MTLDICADIQRIAFLAMTSHYIDESCDLNLRRFLLSELPNAKETTENIHNVVKKIFKDFGLDLNKIRAQGNRLRGIRCACHRWDTVADDVVNARDSNVEDGIKRIPISCDKINTIAKTREQIAICQKIKKGRWFFELDGENKIAILKDIDKHLLKGVFARYYKTEVQNLSKHLPQTMAGATIKWAVQSLVDKMFRIWKLKFRL</sequence>
<dbReference type="SUPFAM" id="SSF53098">
    <property type="entry name" value="Ribonuclease H-like"/>
    <property type="match status" value="1"/>
</dbReference>
<organism evidence="1 2">
    <name type="scientific">Rozella allomycis (strain CSF55)</name>
    <dbReference type="NCBI Taxonomy" id="988480"/>
    <lineage>
        <taxon>Eukaryota</taxon>
        <taxon>Fungi</taxon>
        <taxon>Fungi incertae sedis</taxon>
        <taxon>Cryptomycota</taxon>
        <taxon>Cryptomycota incertae sedis</taxon>
        <taxon>Rozella</taxon>
    </lineage>
</organism>
<reference evidence="2" key="1">
    <citation type="journal article" date="2018" name="Nat. Microbiol.">
        <title>Leveraging single-cell genomics to expand the fungal tree of life.</title>
        <authorList>
            <person name="Ahrendt S.R."/>
            <person name="Quandt C.A."/>
            <person name="Ciobanu D."/>
            <person name="Clum A."/>
            <person name="Salamov A."/>
            <person name="Andreopoulos B."/>
            <person name="Cheng J.F."/>
            <person name="Woyke T."/>
            <person name="Pelin A."/>
            <person name="Henrissat B."/>
            <person name="Reynolds N.K."/>
            <person name="Benny G.L."/>
            <person name="Smith M.E."/>
            <person name="James T.Y."/>
            <person name="Grigoriev I.V."/>
        </authorList>
    </citation>
    <scope>NUCLEOTIDE SEQUENCE [LARGE SCALE GENOMIC DNA]</scope>
    <source>
        <strain evidence="2">CSF55</strain>
    </source>
</reference>
<evidence type="ECO:0000313" key="2">
    <source>
        <dbReference type="Proteomes" id="UP000281549"/>
    </source>
</evidence>
<dbReference type="EMBL" id="ML005238">
    <property type="protein sequence ID" value="RKP19361.1"/>
    <property type="molecule type" value="Genomic_DNA"/>
</dbReference>
<name>A0A4P9YKI5_ROZAC</name>
<dbReference type="InterPro" id="IPR012337">
    <property type="entry name" value="RNaseH-like_sf"/>
</dbReference>
<gene>
    <name evidence="1" type="ORF">ROZALSC1DRAFT_22347</name>
</gene>
<proteinExistence type="predicted"/>
<dbReference type="AlphaFoldDB" id="A0A4P9YKI5"/>
<dbReference type="Proteomes" id="UP000281549">
    <property type="component" value="Unassembled WGS sequence"/>
</dbReference>
<protein>
    <submittedName>
        <fullName evidence="1">Uncharacterized protein</fullName>
    </submittedName>
</protein>
<evidence type="ECO:0000313" key="1">
    <source>
        <dbReference type="EMBL" id="RKP19361.1"/>
    </source>
</evidence>
<accession>A0A4P9YKI5</accession>